<dbReference type="OrthoDB" id="5043642at2759"/>
<name>A0A642USG0_DIURU</name>
<dbReference type="Pfam" id="PF11927">
    <property type="entry name" value="HODM_asu-like"/>
    <property type="match status" value="1"/>
</dbReference>
<reference evidence="1 2" key="1">
    <citation type="submission" date="2019-07" db="EMBL/GenBank/DDBJ databases">
        <title>Genome assembly of two rare yeast pathogens: Diutina rugosa and Trichomonascus ciferrii.</title>
        <authorList>
            <person name="Mixao V."/>
            <person name="Saus E."/>
            <person name="Hansen A."/>
            <person name="Lass-Flor C."/>
            <person name="Gabaldon T."/>
        </authorList>
    </citation>
    <scope>NUCLEOTIDE SEQUENCE [LARGE SCALE GENOMIC DNA]</scope>
    <source>
        <strain evidence="1 2">CBS 613</strain>
    </source>
</reference>
<gene>
    <name evidence="1" type="ORF">DIURU_001967</name>
</gene>
<dbReference type="InterPro" id="IPR021848">
    <property type="entry name" value="HODM_asu-like"/>
</dbReference>
<dbReference type="RefSeq" id="XP_034013292.1">
    <property type="nucleotide sequence ID" value="XM_034154566.1"/>
</dbReference>
<dbReference type="Proteomes" id="UP000449547">
    <property type="component" value="Unassembled WGS sequence"/>
</dbReference>
<proteinExistence type="predicted"/>
<dbReference type="OMA" id="AWGFEVG"/>
<dbReference type="AlphaFoldDB" id="A0A642USG0"/>
<evidence type="ECO:0000313" key="1">
    <source>
        <dbReference type="EMBL" id="KAA8904386.1"/>
    </source>
</evidence>
<sequence length="419" mass="48790">MVFLLLVVAIVLTASIVLWIARRSRRKSSFTSYDSLPEPTPIYITPEQLATYDGRPWRPFRWPYHQTMSIYKLDVNHWLDMDRYYPHLIESKQQVFAKWGRDYLDWLPESADGCQELMEVVVNHMLLRYPNLFSAVNADHTVIRNEITGDVIDMTPPLQHHPLKYVARIAQEDFYVVKQRSDGRHYLVAAAVAFPGGGFGVSDKLGQHLDVIHGEVPLYKEKLQKSMEKWFGRLEVGKPVERASWLLTWDHKLRTTGCYADGPHTGHQNTDLSTLPDEALNVRIERQALRRLPRSRVIVFSNHPLYYSIEEMKDEPMVPSLIKQVINHADERIVRYKNFPVSKNRANDLLDRLISRQLELGIIDKEEPIRTLPTYPFAHWVVQDVDENGWTNPGSSYTKEKYNWLPDKFDESSYPTNGF</sequence>
<dbReference type="EMBL" id="SWFT01000059">
    <property type="protein sequence ID" value="KAA8904386.1"/>
    <property type="molecule type" value="Genomic_DNA"/>
</dbReference>
<dbReference type="VEuPathDB" id="FungiDB:DIURU_001967"/>
<accession>A0A642USG0</accession>
<dbReference type="GeneID" id="54780618"/>
<organism evidence="1 2">
    <name type="scientific">Diutina rugosa</name>
    <name type="common">Yeast</name>
    <name type="synonym">Candida rugosa</name>
    <dbReference type="NCBI Taxonomy" id="5481"/>
    <lineage>
        <taxon>Eukaryota</taxon>
        <taxon>Fungi</taxon>
        <taxon>Dikarya</taxon>
        <taxon>Ascomycota</taxon>
        <taxon>Saccharomycotina</taxon>
        <taxon>Pichiomycetes</taxon>
        <taxon>Debaryomycetaceae</taxon>
        <taxon>Diutina</taxon>
    </lineage>
</organism>
<protein>
    <submittedName>
        <fullName evidence="1">Uncharacterized protein</fullName>
    </submittedName>
</protein>
<keyword evidence="2" id="KW-1185">Reference proteome</keyword>
<comment type="caution">
    <text evidence="1">The sequence shown here is derived from an EMBL/GenBank/DDBJ whole genome shotgun (WGS) entry which is preliminary data.</text>
</comment>
<evidence type="ECO:0000313" key="2">
    <source>
        <dbReference type="Proteomes" id="UP000449547"/>
    </source>
</evidence>